<dbReference type="RefSeq" id="WP_091066103.1">
    <property type="nucleotide sequence ID" value="NZ_FNCF01000005.1"/>
</dbReference>
<evidence type="ECO:0000313" key="1">
    <source>
        <dbReference type="EMBL" id="SDG76348.1"/>
    </source>
</evidence>
<reference evidence="2" key="1">
    <citation type="submission" date="2016-10" db="EMBL/GenBank/DDBJ databases">
        <authorList>
            <person name="Varghese N."/>
            <person name="Submissions S."/>
        </authorList>
    </citation>
    <scope>NUCLEOTIDE SEQUENCE [LARGE SCALE GENOMIC DNA]</scope>
    <source>
        <strain evidence="2">DSM 44526</strain>
    </source>
</reference>
<dbReference type="Pfam" id="PF06108">
    <property type="entry name" value="DUF952"/>
    <property type="match status" value="1"/>
</dbReference>
<dbReference type="EMBL" id="FNCF01000005">
    <property type="protein sequence ID" value="SDG76348.1"/>
    <property type="molecule type" value="Genomic_DNA"/>
</dbReference>
<name>A0A1G7WWM4_9ACTN</name>
<keyword evidence="2" id="KW-1185">Reference proteome</keyword>
<dbReference type="Proteomes" id="UP000198863">
    <property type="component" value="Unassembled WGS sequence"/>
</dbReference>
<dbReference type="PANTHER" id="PTHR34129:SF1">
    <property type="entry name" value="DUF952 DOMAIN-CONTAINING PROTEIN"/>
    <property type="match status" value="1"/>
</dbReference>
<gene>
    <name evidence="1" type="ORF">SAMN05660324_3539</name>
</gene>
<dbReference type="AlphaFoldDB" id="A0A1G7WWM4"/>
<dbReference type="SUPFAM" id="SSF56399">
    <property type="entry name" value="ADP-ribosylation"/>
    <property type="match status" value="1"/>
</dbReference>
<evidence type="ECO:0000313" key="2">
    <source>
        <dbReference type="Proteomes" id="UP000198863"/>
    </source>
</evidence>
<proteinExistence type="predicted"/>
<accession>A0A1G7WWM4</accession>
<organism evidence="1 2">
    <name type="scientific">Klenkia brasiliensis</name>
    <dbReference type="NCBI Taxonomy" id="333142"/>
    <lineage>
        <taxon>Bacteria</taxon>
        <taxon>Bacillati</taxon>
        <taxon>Actinomycetota</taxon>
        <taxon>Actinomycetes</taxon>
        <taxon>Geodermatophilales</taxon>
        <taxon>Geodermatophilaceae</taxon>
        <taxon>Klenkia</taxon>
    </lineage>
</organism>
<dbReference type="InterPro" id="IPR009297">
    <property type="entry name" value="DUF952"/>
</dbReference>
<sequence length="110" mass="11937">MLLHLATAADWAAAAGRGGVDPLPDVGFVHLSAPDQVHLPAQRLFDDRDDVVLLVVDEDRLAGPVRWEPGVPGDPEAMRFPHLYGRLPVEAVVRVVDWPRPRGAGDLPPL</sequence>
<dbReference type="OrthoDB" id="5638018at2"/>
<dbReference type="PANTHER" id="PTHR34129">
    <property type="entry name" value="BLR1139 PROTEIN"/>
    <property type="match status" value="1"/>
</dbReference>
<protein>
    <submittedName>
        <fullName evidence="1">Uncharacterized conserved protein, DUF952 family</fullName>
    </submittedName>
</protein>
<dbReference type="Gene3D" id="3.20.170.20">
    <property type="entry name" value="Protein of unknown function DUF952"/>
    <property type="match status" value="1"/>
</dbReference>